<comment type="caution">
    <text evidence="1">The sequence shown here is derived from an EMBL/GenBank/DDBJ whole genome shotgun (WGS) entry which is preliminary data.</text>
</comment>
<gene>
    <name evidence="1" type="ORF">KI659_00035</name>
</gene>
<dbReference type="EMBL" id="JAHCMY010000001">
    <property type="protein sequence ID" value="MBS9522392.1"/>
    <property type="molecule type" value="Genomic_DNA"/>
</dbReference>
<proteinExistence type="predicted"/>
<dbReference type="RefSeq" id="WP_213943296.1">
    <property type="nucleotide sequence ID" value="NZ_JAHCMY010000001.1"/>
</dbReference>
<reference evidence="1 2" key="1">
    <citation type="submission" date="2021-05" db="EMBL/GenBank/DDBJ databases">
        <authorList>
            <person name="Zhang Z.D."/>
            <person name="Osman G."/>
        </authorList>
    </citation>
    <scope>NUCLEOTIDE SEQUENCE [LARGE SCALE GENOMIC DNA]</scope>
    <source>
        <strain evidence="1 2">KCTC 32217</strain>
    </source>
</reference>
<name>A0AAP2CEN4_9BACT</name>
<evidence type="ECO:0000313" key="2">
    <source>
        <dbReference type="Proteomes" id="UP001319104"/>
    </source>
</evidence>
<accession>A0AAP2CEN4</accession>
<sequence>MPKKHEFPKWKIDLFREKVATLNDVRDCQRFYNQVFKITLQNKVPLEKNHISQFEAFFNSIRRGNQDQGFHKLYFVPASFQKRNILLDIGESLLYVKSLKLPSSIHPLYKIDEIIFFQAILERISDRIFKLGLLHKKYFN</sequence>
<protein>
    <submittedName>
        <fullName evidence="1">Uncharacterized protein</fullName>
    </submittedName>
</protein>
<keyword evidence="2" id="KW-1185">Reference proteome</keyword>
<evidence type="ECO:0000313" key="1">
    <source>
        <dbReference type="EMBL" id="MBS9522392.1"/>
    </source>
</evidence>
<dbReference type="AlphaFoldDB" id="A0AAP2CEN4"/>
<dbReference type="Proteomes" id="UP001319104">
    <property type="component" value="Unassembled WGS sequence"/>
</dbReference>
<organism evidence="1 2">
    <name type="scientific">Litoribacter ruber</name>
    <dbReference type="NCBI Taxonomy" id="702568"/>
    <lineage>
        <taxon>Bacteria</taxon>
        <taxon>Pseudomonadati</taxon>
        <taxon>Bacteroidota</taxon>
        <taxon>Cytophagia</taxon>
        <taxon>Cytophagales</taxon>
        <taxon>Cyclobacteriaceae</taxon>
        <taxon>Litoribacter</taxon>
    </lineage>
</organism>